<proteinExistence type="predicted"/>
<dbReference type="SUPFAM" id="SSF55973">
    <property type="entry name" value="S-adenosylmethionine synthetase"/>
    <property type="match status" value="1"/>
</dbReference>
<dbReference type="OMA" id="NACLAQD"/>
<dbReference type="InterPro" id="IPR022636">
    <property type="entry name" value="S-AdoMet_synthetase_sfam"/>
</dbReference>
<organism evidence="3">
    <name type="scientific">Oryza nivara</name>
    <name type="common">Indian wild rice</name>
    <name type="synonym">Oryza sativa f. spontanea</name>
    <dbReference type="NCBI Taxonomy" id="4536"/>
    <lineage>
        <taxon>Eukaryota</taxon>
        <taxon>Viridiplantae</taxon>
        <taxon>Streptophyta</taxon>
        <taxon>Embryophyta</taxon>
        <taxon>Tracheophyta</taxon>
        <taxon>Spermatophyta</taxon>
        <taxon>Magnoliopsida</taxon>
        <taxon>Liliopsida</taxon>
        <taxon>Poales</taxon>
        <taxon>Poaceae</taxon>
        <taxon>BOP clade</taxon>
        <taxon>Oryzoideae</taxon>
        <taxon>Oryzeae</taxon>
        <taxon>Oryzinae</taxon>
        <taxon>Oryza</taxon>
    </lineage>
</organism>
<dbReference type="GO" id="GO:0005524">
    <property type="term" value="F:ATP binding"/>
    <property type="evidence" value="ECO:0007669"/>
    <property type="project" value="InterPro"/>
</dbReference>
<dbReference type="STRING" id="4536.A0A0E0FIB9"/>
<name>A0A0E0FIB9_ORYNI</name>
<evidence type="ECO:0000313" key="4">
    <source>
        <dbReference type="Proteomes" id="UP000006591"/>
    </source>
</evidence>
<dbReference type="EnsemblPlants" id="ONIVA01G09020.1">
    <property type="protein sequence ID" value="ONIVA01G09020.1"/>
    <property type="gene ID" value="ONIVA01G09020"/>
</dbReference>
<dbReference type="InterPro" id="IPR002133">
    <property type="entry name" value="S-AdoMet_synthetase"/>
</dbReference>
<keyword evidence="4" id="KW-1185">Reference proteome</keyword>
<keyword evidence="1" id="KW-0479">Metal-binding</keyword>
<dbReference type="Pfam" id="PF00438">
    <property type="entry name" value="S-AdoMet_synt_N"/>
    <property type="match status" value="1"/>
</dbReference>
<reference evidence="3" key="2">
    <citation type="submission" date="2018-04" db="EMBL/GenBank/DDBJ databases">
        <title>OnivRS2 (Oryza nivara Reference Sequence Version 2).</title>
        <authorList>
            <person name="Zhang J."/>
            <person name="Kudrna D."/>
            <person name="Lee S."/>
            <person name="Talag J."/>
            <person name="Rajasekar S."/>
            <person name="Welchert J."/>
            <person name="Hsing Y.-I."/>
            <person name="Wing R.A."/>
        </authorList>
    </citation>
    <scope>NUCLEOTIDE SEQUENCE [LARGE SCALE GENOMIC DNA]</scope>
</reference>
<reference evidence="3" key="1">
    <citation type="submission" date="2015-04" db="UniProtKB">
        <authorList>
            <consortium name="EnsemblPlants"/>
        </authorList>
    </citation>
    <scope>IDENTIFICATION</scope>
    <source>
        <strain evidence="3">SL10</strain>
    </source>
</reference>
<dbReference type="Gramene" id="ONIVA01G09020.1">
    <property type="protein sequence ID" value="ONIVA01G09020.1"/>
    <property type="gene ID" value="ONIVA01G09020"/>
</dbReference>
<dbReference type="GO" id="GO:0046872">
    <property type="term" value="F:metal ion binding"/>
    <property type="evidence" value="ECO:0007669"/>
    <property type="project" value="UniProtKB-KW"/>
</dbReference>
<dbReference type="Proteomes" id="UP000006591">
    <property type="component" value="Chromosome 1"/>
</dbReference>
<protein>
    <recommendedName>
        <fullName evidence="2">S-adenosylmethionine synthetase N-terminal domain-containing protein</fullName>
    </recommendedName>
</protein>
<sequence>MAAESVNEGHPDKLCNQVSDVVLDACLAQDPEGKVACETCTKTNMVMVFGEITTKATVDYEKIVRDTCRNIGFVSDDIGLDADHRKSNK</sequence>
<dbReference type="AlphaFoldDB" id="A0A0E0FIB9"/>
<dbReference type="GO" id="GO:0004478">
    <property type="term" value="F:methionine adenosyltransferase activity"/>
    <property type="evidence" value="ECO:0007669"/>
    <property type="project" value="InterPro"/>
</dbReference>
<feature type="domain" description="S-adenosylmethionine synthetase N-terminal" evidence="2">
    <location>
        <begin position="2"/>
        <end position="84"/>
    </location>
</feature>
<dbReference type="HOGENOM" id="CLU_154086_1_0_1"/>
<evidence type="ECO:0000259" key="2">
    <source>
        <dbReference type="Pfam" id="PF00438"/>
    </source>
</evidence>
<dbReference type="Gene3D" id="3.30.300.10">
    <property type="match status" value="1"/>
</dbReference>
<evidence type="ECO:0000313" key="3">
    <source>
        <dbReference type="EnsemblPlants" id="ONIVA01G09020.1"/>
    </source>
</evidence>
<dbReference type="InterPro" id="IPR022628">
    <property type="entry name" value="S-AdoMet_synt_N"/>
</dbReference>
<dbReference type="PANTHER" id="PTHR11964">
    <property type="entry name" value="S-ADENOSYLMETHIONINE SYNTHETASE"/>
    <property type="match status" value="1"/>
</dbReference>
<dbReference type="eggNOG" id="KOG1506">
    <property type="taxonomic scope" value="Eukaryota"/>
</dbReference>
<dbReference type="GO" id="GO:0006556">
    <property type="term" value="P:S-adenosylmethionine biosynthetic process"/>
    <property type="evidence" value="ECO:0007669"/>
    <property type="project" value="InterPro"/>
</dbReference>
<evidence type="ECO:0000256" key="1">
    <source>
        <dbReference type="ARBA" id="ARBA00022723"/>
    </source>
</evidence>
<accession>A0A0E0FIB9</accession>